<evidence type="ECO:0000313" key="1">
    <source>
        <dbReference type="EMBL" id="CAB4151756.1"/>
    </source>
</evidence>
<protein>
    <submittedName>
        <fullName evidence="1">Uncharacterized protein</fullName>
    </submittedName>
</protein>
<proteinExistence type="predicted"/>
<dbReference type="EMBL" id="LR796558">
    <property type="protein sequence ID" value="CAB4151756.1"/>
    <property type="molecule type" value="Genomic_DNA"/>
</dbReference>
<gene>
    <name evidence="1" type="ORF">UFOVP592_34</name>
</gene>
<name>A0A6J5N394_9CAUD</name>
<accession>A0A6J5N394</accession>
<reference evidence="1" key="1">
    <citation type="submission" date="2020-04" db="EMBL/GenBank/DDBJ databases">
        <authorList>
            <person name="Chiriac C."/>
            <person name="Salcher M."/>
            <person name="Ghai R."/>
            <person name="Kavagutti S V."/>
        </authorList>
    </citation>
    <scope>NUCLEOTIDE SEQUENCE</scope>
</reference>
<sequence>MNLTKHDTALVDIKGQWYNDQLFITLVRTDSGREVSHFNLALDDIDLEHFISTLIEFQR</sequence>
<organism evidence="1">
    <name type="scientific">uncultured Caudovirales phage</name>
    <dbReference type="NCBI Taxonomy" id="2100421"/>
    <lineage>
        <taxon>Viruses</taxon>
        <taxon>Duplodnaviria</taxon>
        <taxon>Heunggongvirae</taxon>
        <taxon>Uroviricota</taxon>
        <taxon>Caudoviricetes</taxon>
        <taxon>Peduoviridae</taxon>
        <taxon>Maltschvirus</taxon>
        <taxon>Maltschvirus maltsch</taxon>
    </lineage>
</organism>